<reference evidence="1" key="1">
    <citation type="journal article" date="2020" name="G3 (Bethesda)">
        <title>High-Quality Assemblies for Three Invasive Social Wasps from the &lt;i&gt;Vespula&lt;/i&gt; Genus.</title>
        <authorList>
            <person name="Harrop T.W.R."/>
            <person name="Guhlin J."/>
            <person name="McLaughlin G.M."/>
            <person name="Permina E."/>
            <person name="Stockwell P."/>
            <person name="Gilligan J."/>
            <person name="Le Lec M.F."/>
            <person name="Gruber M.A.M."/>
            <person name="Quinn O."/>
            <person name="Lovegrove M."/>
            <person name="Duncan E.J."/>
            <person name="Remnant E.J."/>
            <person name="Van Eeckhoven J."/>
            <person name="Graham B."/>
            <person name="Knapp R.A."/>
            <person name="Langford K.W."/>
            <person name="Kronenberg Z."/>
            <person name="Press M.O."/>
            <person name="Eacker S.M."/>
            <person name="Wilson-Rankin E.E."/>
            <person name="Purcell J."/>
            <person name="Lester P.J."/>
            <person name="Dearden P.K."/>
        </authorList>
    </citation>
    <scope>NUCLEOTIDE SEQUENCE</scope>
    <source>
        <strain evidence="1">Volc-1</strain>
    </source>
</reference>
<sequence>MGGDRPPLEVESCEQLAGVAGPAAKRKTEKKDYAVASLTNHEANRRSAKQMVGHYRAILVAVLSSHTTRLRDSRLEARQ</sequence>
<keyword evidence="2" id="KW-1185">Reference proteome</keyword>
<gene>
    <name evidence="1" type="ORF">H0235_006037</name>
</gene>
<dbReference type="EMBL" id="JACSDY010000004">
    <property type="protein sequence ID" value="KAF7429639.1"/>
    <property type="molecule type" value="Genomic_DNA"/>
</dbReference>
<proteinExistence type="predicted"/>
<protein>
    <submittedName>
        <fullName evidence="1">Uncharacterized protein</fullName>
    </submittedName>
</protein>
<comment type="caution">
    <text evidence="1">The sequence shown here is derived from an EMBL/GenBank/DDBJ whole genome shotgun (WGS) entry which is preliminary data.</text>
</comment>
<dbReference type="AlphaFoldDB" id="A0A834P5Y2"/>
<evidence type="ECO:0000313" key="2">
    <source>
        <dbReference type="Proteomes" id="UP000600918"/>
    </source>
</evidence>
<accession>A0A834P5Y2</accession>
<evidence type="ECO:0000313" key="1">
    <source>
        <dbReference type="EMBL" id="KAF7429639.1"/>
    </source>
</evidence>
<dbReference type="Proteomes" id="UP000600918">
    <property type="component" value="Unassembled WGS sequence"/>
</dbReference>
<organism evidence="1 2">
    <name type="scientific">Vespula pensylvanica</name>
    <name type="common">Western yellow jacket</name>
    <name type="synonym">Wasp</name>
    <dbReference type="NCBI Taxonomy" id="30213"/>
    <lineage>
        <taxon>Eukaryota</taxon>
        <taxon>Metazoa</taxon>
        <taxon>Ecdysozoa</taxon>
        <taxon>Arthropoda</taxon>
        <taxon>Hexapoda</taxon>
        <taxon>Insecta</taxon>
        <taxon>Pterygota</taxon>
        <taxon>Neoptera</taxon>
        <taxon>Endopterygota</taxon>
        <taxon>Hymenoptera</taxon>
        <taxon>Apocrita</taxon>
        <taxon>Aculeata</taxon>
        <taxon>Vespoidea</taxon>
        <taxon>Vespidae</taxon>
        <taxon>Vespinae</taxon>
        <taxon>Vespula</taxon>
    </lineage>
</organism>
<name>A0A834P5Y2_VESPE</name>